<evidence type="ECO:0000256" key="2">
    <source>
        <dbReference type="ARBA" id="ARBA00023157"/>
    </source>
</evidence>
<keyword evidence="1" id="KW-0430">Lectin</keyword>
<dbReference type="Gene3D" id="3.10.100.10">
    <property type="entry name" value="Mannose-Binding Protein A, subunit A"/>
    <property type="match status" value="1"/>
</dbReference>
<name>A0A8P4KPB0_DICLA</name>
<dbReference type="CDD" id="cd03590">
    <property type="entry name" value="CLECT_DC-SIGN_like"/>
    <property type="match status" value="1"/>
</dbReference>
<dbReference type="InterPro" id="IPR050111">
    <property type="entry name" value="C-type_lectin/snaclec_domain"/>
</dbReference>
<reference evidence="5" key="1">
    <citation type="submission" date="2025-08" db="UniProtKB">
        <authorList>
            <consortium name="Ensembl"/>
        </authorList>
    </citation>
    <scope>IDENTIFICATION</scope>
</reference>
<feature type="chain" id="PRO_5045983448" description="C-type lectin domain-containing protein" evidence="3">
    <location>
        <begin position="18"/>
        <end position="164"/>
    </location>
</feature>
<dbReference type="InterPro" id="IPR033989">
    <property type="entry name" value="CD209-like_CTLD"/>
</dbReference>
<evidence type="ECO:0000259" key="4">
    <source>
        <dbReference type="PROSITE" id="PS50041"/>
    </source>
</evidence>
<evidence type="ECO:0000256" key="3">
    <source>
        <dbReference type="SAM" id="SignalP"/>
    </source>
</evidence>
<dbReference type="Proteomes" id="UP000694389">
    <property type="component" value="Unassembled WGS sequence"/>
</dbReference>
<dbReference type="GeneTree" id="ENSGT01020000230338"/>
<dbReference type="InterPro" id="IPR016187">
    <property type="entry name" value="CTDL_fold"/>
</dbReference>
<keyword evidence="6" id="KW-1185">Reference proteome</keyword>
<evidence type="ECO:0000313" key="5">
    <source>
        <dbReference type="Ensembl" id="ENSDLAP00005081725.1"/>
    </source>
</evidence>
<feature type="signal peptide" evidence="3">
    <location>
        <begin position="1"/>
        <end position="17"/>
    </location>
</feature>
<dbReference type="Pfam" id="PF00059">
    <property type="entry name" value="Lectin_C"/>
    <property type="match status" value="1"/>
</dbReference>
<keyword evidence="2" id="KW-1015">Disulfide bond</keyword>
<evidence type="ECO:0000313" key="6">
    <source>
        <dbReference type="Proteomes" id="UP000694389"/>
    </source>
</evidence>
<keyword evidence="3" id="KW-0732">Signal</keyword>
<accession>A0A8P4KPB0</accession>
<proteinExistence type="predicted"/>
<gene>
    <name evidence="5" type="primary">LOC127355171</name>
</gene>
<dbReference type="PROSITE" id="PS50041">
    <property type="entry name" value="C_TYPE_LECTIN_2"/>
    <property type="match status" value="1"/>
</dbReference>
<protein>
    <recommendedName>
        <fullName evidence="4">C-type lectin domain-containing protein</fullName>
    </recommendedName>
</protein>
<dbReference type="SMART" id="SM00034">
    <property type="entry name" value="CLECT"/>
    <property type="match status" value="1"/>
</dbReference>
<feature type="domain" description="C-type lectin" evidence="4">
    <location>
        <begin position="48"/>
        <end position="159"/>
    </location>
</feature>
<dbReference type="GO" id="GO:0030246">
    <property type="term" value="F:carbohydrate binding"/>
    <property type="evidence" value="ECO:0007669"/>
    <property type="project" value="UniProtKB-KW"/>
</dbReference>
<sequence length="164" mass="19302">MCVLQAALNISLRLALCDNQGTKRYDCNICKNLILSKFHYYQQEWVDFNDSVYYISSIKKTWNASRDDCLKKGADLMIINSEEEQVQLKDNMWIGLTDSETEGTWKWVDGTPLTTSYWMDGEPYNYDLKEEDCVEVKQHEKKNSWNDKPCDLPNFWICEKKVSL</sequence>
<evidence type="ECO:0000256" key="1">
    <source>
        <dbReference type="ARBA" id="ARBA00022734"/>
    </source>
</evidence>
<dbReference type="AlphaFoldDB" id="A0A8P4KPB0"/>
<dbReference type="PROSITE" id="PS00615">
    <property type="entry name" value="C_TYPE_LECTIN_1"/>
    <property type="match status" value="1"/>
</dbReference>
<dbReference type="InterPro" id="IPR016186">
    <property type="entry name" value="C-type_lectin-like/link_sf"/>
</dbReference>
<dbReference type="Ensembl" id="ENSDLAT00005074104.1">
    <property type="protein sequence ID" value="ENSDLAP00005081725.1"/>
    <property type="gene ID" value="ENSDLAG00005026756.1"/>
</dbReference>
<dbReference type="InterPro" id="IPR001304">
    <property type="entry name" value="C-type_lectin-like"/>
</dbReference>
<dbReference type="InterPro" id="IPR018378">
    <property type="entry name" value="C-type_lectin_CS"/>
</dbReference>
<organism evidence="5 6">
    <name type="scientific">Dicentrarchus labrax</name>
    <name type="common">European seabass</name>
    <name type="synonym">Morone labrax</name>
    <dbReference type="NCBI Taxonomy" id="13489"/>
    <lineage>
        <taxon>Eukaryota</taxon>
        <taxon>Metazoa</taxon>
        <taxon>Chordata</taxon>
        <taxon>Craniata</taxon>
        <taxon>Vertebrata</taxon>
        <taxon>Euteleostomi</taxon>
        <taxon>Actinopterygii</taxon>
        <taxon>Neopterygii</taxon>
        <taxon>Teleostei</taxon>
        <taxon>Neoteleostei</taxon>
        <taxon>Acanthomorphata</taxon>
        <taxon>Eupercaria</taxon>
        <taxon>Moronidae</taxon>
        <taxon>Dicentrarchus</taxon>
    </lineage>
</organism>
<dbReference type="PANTHER" id="PTHR22803">
    <property type="entry name" value="MANNOSE, PHOSPHOLIPASE, LECTIN RECEPTOR RELATED"/>
    <property type="match status" value="1"/>
</dbReference>
<dbReference type="SUPFAM" id="SSF56436">
    <property type="entry name" value="C-type lectin-like"/>
    <property type="match status" value="1"/>
</dbReference>
<reference evidence="5" key="2">
    <citation type="submission" date="2025-09" db="UniProtKB">
        <authorList>
            <consortium name="Ensembl"/>
        </authorList>
    </citation>
    <scope>IDENTIFICATION</scope>
</reference>